<reference evidence="3 4" key="1">
    <citation type="submission" date="2024-06" db="EMBL/GenBank/DDBJ databases">
        <title>Genomic Encyclopedia of Type Strains, Phase IV (KMG-IV): sequencing the most valuable type-strain genomes for metagenomic binning, comparative biology and taxonomic classification.</title>
        <authorList>
            <person name="Goeker M."/>
        </authorList>
    </citation>
    <scope>NUCLEOTIDE SEQUENCE [LARGE SCALE GENOMIC DNA]</scope>
    <source>
        <strain evidence="3 4">DSM 17809</strain>
    </source>
</reference>
<comment type="caution">
    <text evidence="3">The sequence shown here is derived from an EMBL/GenBank/DDBJ whole genome shotgun (WGS) entry which is preliminary data.</text>
</comment>
<feature type="coiled-coil region" evidence="1">
    <location>
        <begin position="85"/>
        <end position="125"/>
    </location>
</feature>
<evidence type="ECO:0000313" key="3">
    <source>
        <dbReference type="EMBL" id="MET3527266.1"/>
    </source>
</evidence>
<evidence type="ECO:0000256" key="1">
    <source>
        <dbReference type="SAM" id="Coils"/>
    </source>
</evidence>
<dbReference type="RefSeq" id="WP_354297761.1">
    <property type="nucleotide sequence ID" value="NZ_JBEPLU010000002.1"/>
</dbReference>
<evidence type="ECO:0008006" key="5">
    <source>
        <dbReference type="Google" id="ProtNLM"/>
    </source>
</evidence>
<keyword evidence="4" id="KW-1185">Reference proteome</keyword>
<organism evidence="3 4">
    <name type="scientific">Phenylobacterium koreense</name>
    <dbReference type="NCBI Taxonomy" id="266125"/>
    <lineage>
        <taxon>Bacteria</taxon>
        <taxon>Pseudomonadati</taxon>
        <taxon>Pseudomonadota</taxon>
        <taxon>Alphaproteobacteria</taxon>
        <taxon>Caulobacterales</taxon>
        <taxon>Caulobacteraceae</taxon>
        <taxon>Phenylobacterium</taxon>
    </lineage>
</organism>
<protein>
    <recommendedName>
        <fullName evidence="5">Bacteriophage tail tape measure N-terminal domain-containing protein</fullName>
    </recommendedName>
</protein>
<name>A0ABV2EJP2_9CAUL</name>
<dbReference type="EMBL" id="JBEPLU010000002">
    <property type="protein sequence ID" value="MET3527266.1"/>
    <property type="molecule type" value="Genomic_DNA"/>
</dbReference>
<accession>A0ABV2EJP2</accession>
<gene>
    <name evidence="3" type="ORF">ABID41_002384</name>
</gene>
<dbReference type="Proteomes" id="UP001549110">
    <property type="component" value="Unassembled WGS sequence"/>
</dbReference>
<keyword evidence="1" id="KW-0175">Coiled coil</keyword>
<sequence length="516" mass="53475">MLAQLHAVLQSNASLATKIGAVGGVAVGVGNMIGGTAGSVISGIGSGAASGAALGSLIPGIGTVVGAGIGAVLGGITSFFGSNKAKEAQRNAAALKAAEEQLAAVREVAAQKRDLEIQLMEAQGNAAGALAARRQDELRAMDASNRALQESVWAAQDLAEARQKEVDAAQTLVDDAHSALSEAYDREAGALKDYIDRFQAWSDSLSKFLKSLYSGPAAMLSPEEQYRAARAEFDRVSAAAAGGDENAIRDLQDVSQAYLDASKDYYASSKAYFDDLERVRAAVSATQAYAASQVDVGQAQLTALNASVAGILTVNQSVLSVRDALAAYQAAVQQLAAAKAAQDAANDNAAGAGSSQSPGWASYIARNSDVAAEYLRNQGSAKGRDYLQSLGISDVTGFGKWHWENYGRAEGRTPYAAGGIMDRPITLGESGIGGEAGPEGILPLANVGGKMGVHAVHGGDEEEKALLRTLIAKQDAIIAELQADKTQRAAMAEEQAKQSKRMEDELAKQSRTQRAA</sequence>
<evidence type="ECO:0000256" key="2">
    <source>
        <dbReference type="SAM" id="MobiDB-lite"/>
    </source>
</evidence>
<proteinExistence type="predicted"/>
<feature type="region of interest" description="Disordered" evidence="2">
    <location>
        <begin position="489"/>
        <end position="516"/>
    </location>
</feature>
<evidence type="ECO:0000313" key="4">
    <source>
        <dbReference type="Proteomes" id="UP001549110"/>
    </source>
</evidence>
<feature type="compositionally biased region" description="Basic and acidic residues" evidence="2">
    <location>
        <begin position="494"/>
        <end position="508"/>
    </location>
</feature>